<feature type="domain" description="OVATE" evidence="8">
    <location>
        <begin position="95"/>
        <end position="154"/>
    </location>
</feature>
<dbReference type="GO" id="GO:0005634">
    <property type="term" value="C:nucleus"/>
    <property type="evidence" value="ECO:0007669"/>
    <property type="project" value="UniProtKB-SubCell"/>
</dbReference>
<keyword evidence="5 6" id="KW-0539">Nucleus</keyword>
<protein>
    <recommendedName>
        <fullName evidence="6">Transcription repressor</fullName>
    </recommendedName>
    <alternativeName>
        <fullName evidence="6">Ovate family protein</fullName>
    </alternativeName>
</protein>
<dbReference type="EMBL" id="JAVXUO010002486">
    <property type="protein sequence ID" value="KAK2972806.1"/>
    <property type="molecule type" value="Genomic_DNA"/>
</dbReference>
<name>A0AA88R4W0_9ASTE</name>
<dbReference type="NCBIfam" id="TIGR01568">
    <property type="entry name" value="A_thal_3678"/>
    <property type="match status" value="1"/>
</dbReference>
<organism evidence="9 10">
    <name type="scientific">Escallonia rubra</name>
    <dbReference type="NCBI Taxonomy" id="112253"/>
    <lineage>
        <taxon>Eukaryota</taxon>
        <taxon>Viridiplantae</taxon>
        <taxon>Streptophyta</taxon>
        <taxon>Embryophyta</taxon>
        <taxon>Tracheophyta</taxon>
        <taxon>Spermatophyta</taxon>
        <taxon>Magnoliopsida</taxon>
        <taxon>eudicotyledons</taxon>
        <taxon>Gunneridae</taxon>
        <taxon>Pentapetalae</taxon>
        <taxon>asterids</taxon>
        <taxon>campanulids</taxon>
        <taxon>Escalloniales</taxon>
        <taxon>Escalloniaceae</taxon>
        <taxon>Escallonia</taxon>
    </lineage>
</organism>
<sequence length="156" mass="16945">MDRVAMQIRGGDADRFCCGVRGGGKWTKRQRGRVHGDGDGGAVGGGRNGDGAMEVPKQLSTKRRKKNLRNLTSSVSFSASLPEDVGGAFSDSICAVKYSTDPFLDIRQSIVEMIQGVGVRDWNDMEELIYCYIVLNPSEVHDVIVEAFLSLLSCSV</sequence>
<comment type="subcellular location">
    <subcellularLocation>
        <location evidence="1 6">Nucleus</location>
    </subcellularLocation>
</comment>
<dbReference type="PANTHER" id="PTHR33057:SF110">
    <property type="entry name" value="TRANSCRIPTION REPRESSOR"/>
    <property type="match status" value="1"/>
</dbReference>
<feature type="region of interest" description="Disordered" evidence="7">
    <location>
        <begin position="28"/>
        <end position="54"/>
    </location>
</feature>
<comment type="caution">
    <text evidence="9">The sequence shown here is derived from an EMBL/GenBank/DDBJ whole genome shotgun (WGS) entry which is preliminary data.</text>
</comment>
<evidence type="ECO:0000313" key="10">
    <source>
        <dbReference type="Proteomes" id="UP001187471"/>
    </source>
</evidence>
<evidence type="ECO:0000256" key="7">
    <source>
        <dbReference type="SAM" id="MobiDB-lite"/>
    </source>
</evidence>
<keyword evidence="10" id="KW-1185">Reference proteome</keyword>
<evidence type="ECO:0000256" key="1">
    <source>
        <dbReference type="ARBA" id="ARBA00004123"/>
    </source>
</evidence>
<evidence type="ECO:0000256" key="3">
    <source>
        <dbReference type="ARBA" id="ARBA00023015"/>
    </source>
</evidence>
<dbReference type="Pfam" id="PF04844">
    <property type="entry name" value="Ovate"/>
    <property type="match status" value="1"/>
</dbReference>
<keyword evidence="3 6" id="KW-0805">Transcription regulation</keyword>
<evidence type="ECO:0000256" key="2">
    <source>
        <dbReference type="ARBA" id="ARBA00022491"/>
    </source>
</evidence>
<evidence type="ECO:0000259" key="8">
    <source>
        <dbReference type="PROSITE" id="PS51754"/>
    </source>
</evidence>
<proteinExistence type="predicted"/>
<reference evidence="9" key="1">
    <citation type="submission" date="2022-12" db="EMBL/GenBank/DDBJ databases">
        <title>Draft genome assemblies for two species of Escallonia (Escalloniales).</title>
        <authorList>
            <person name="Chanderbali A."/>
            <person name="Dervinis C."/>
            <person name="Anghel I."/>
            <person name="Soltis D."/>
            <person name="Soltis P."/>
            <person name="Zapata F."/>
        </authorList>
    </citation>
    <scope>NUCLEOTIDE SEQUENCE</scope>
    <source>
        <strain evidence="9">UCBG92.1500</strain>
        <tissue evidence="9">Leaf</tissue>
    </source>
</reference>
<feature type="compositionally biased region" description="Gly residues" evidence="7">
    <location>
        <begin position="39"/>
        <end position="49"/>
    </location>
</feature>
<evidence type="ECO:0000313" key="9">
    <source>
        <dbReference type="EMBL" id="KAK2972806.1"/>
    </source>
</evidence>
<dbReference type="PANTHER" id="PTHR33057">
    <property type="entry name" value="TRANSCRIPTION REPRESSOR OFP7-RELATED"/>
    <property type="match status" value="1"/>
</dbReference>
<dbReference type="Proteomes" id="UP001187471">
    <property type="component" value="Unassembled WGS sequence"/>
</dbReference>
<dbReference type="AlphaFoldDB" id="A0AA88R4W0"/>
<accession>A0AA88R4W0</accession>
<keyword evidence="2 6" id="KW-0678">Repressor</keyword>
<gene>
    <name evidence="9" type="ORF">RJ640_028334</name>
</gene>
<dbReference type="InterPro" id="IPR038933">
    <property type="entry name" value="Ovate"/>
</dbReference>
<evidence type="ECO:0000256" key="5">
    <source>
        <dbReference type="ARBA" id="ARBA00023242"/>
    </source>
</evidence>
<keyword evidence="4 6" id="KW-0804">Transcription</keyword>
<dbReference type="GO" id="GO:0045892">
    <property type="term" value="P:negative regulation of DNA-templated transcription"/>
    <property type="evidence" value="ECO:0007669"/>
    <property type="project" value="UniProtKB-UniRule"/>
</dbReference>
<dbReference type="InterPro" id="IPR006458">
    <property type="entry name" value="Ovate_C"/>
</dbReference>
<dbReference type="PROSITE" id="PS51754">
    <property type="entry name" value="OVATE"/>
    <property type="match status" value="1"/>
</dbReference>
<evidence type="ECO:0000256" key="6">
    <source>
        <dbReference type="RuleBase" id="RU367028"/>
    </source>
</evidence>
<evidence type="ECO:0000256" key="4">
    <source>
        <dbReference type="ARBA" id="ARBA00023163"/>
    </source>
</evidence>
<comment type="function">
    <text evidence="6">Transcriptional repressor that regulates multiple aspects of plant growth and development.</text>
</comment>